<dbReference type="SUPFAM" id="SSF55234">
    <property type="entry name" value="Cyanase C-terminal domain"/>
    <property type="match status" value="1"/>
</dbReference>
<dbReference type="Gene3D" id="3.30.1160.10">
    <property type="entry name" value="Cyanate lyase, C-terminal domain"/>
    <property type="match status" value="1"/>
</dbReference>
<comment type="similarity">
    <text evidence="5">Belongs to the MORF family.</text>
</comment>
<dbReference type="InterPro" id="IPR008076">
    <property type="entry name" value="Cyanase"/>
</dbReference>
<dbReference type="InterPro" id="IPR039206">
    <property type="entry name" value="MORF/ORRM1/DAG-like"/>
</dbReference>
<dbReference type="GO" id="GO:0008824">
    <property type="term" value="F:cyanate hydratase activity"/>
    <property type="evidence" value="ECO:0007669"/>
    <property type="project" value="InterPro"/>
</dbReference>
<dbReference type="InterPro" id="IPR037045">
    <property type="entry name" value="S8pro/Inhibitor_I9_sf"/>
</dbReference>
<dbReference type="GO" id="GO:0003677">
    <property type="term" value="F:DNA binding"/>
    <property type="evidence" value="ECO:0007669"/>
    <property type="project" value="InterPro"/>
</dbReference>
<dbReference type="AlphaFoldDB" id="A0A9I9CP15"/>
<evidence type="ECO:0000256" key="3">
    <source>
        <dbReference type="ARBA" id="ARBA00022946"/>
    </source>
</evidence>
<dbReference type="Gramene" id="MELO3C006399.2.1">
    <property type="protein sequence ID" value="MELO3C006399.2.1"/>
    <property type="gene ID" value="MELO3C006399.2"/>
</dbReference>
<evidence type="ECO:0000256" key="2">
    <source>
        <dbReference type="ARBA" id="ARBA00022664"/>
    </source>
</evidence>
<feature type="domain" description="Cyanate lyase C-terminal" evidence="7">
    <location>
        <begin position="78"/>
        <end position="130"/>
    </location>
</feature>
<dbReference type="GO" id="GO:0080156">
    <property type="term" value="P:mitochondrial mRNA modification"/>
    <property type="evidence" value="ECO:0007669"/>
    <property type="project" value="TreeGrafter"/>
</dbReference>
<evidence type="ECO:0000256" key="6">
    <source>
        <dbReference type="SAM" id="MobiDB-lite"/>
    </source>
</evidence>
<reference evidence="8" key="1">
    <citation type="submission" date="2023-03" db="UniProtKB">
        <authorList>
            <consortium name="EnsemblPlants"/>
        </authorList>
    </citation>
    <scope>IDENTIFICATION</scope>
</reference>
<evidence type="ECO:0000256" key="1">
    <source>
        <dbReference type="ARBA" id="ARBA00003561"/>
    </source>
</evidence>
<comment type="function">
    <text evidence="1">Catalyzes the reaction of cyanate with bicarbonate to produce ammonia and carbon dioxide.</text>
</comment>
<dbReference type="GO" id="GO:0005739">
    <property type="term" value="C:mitochondrion"/>
    <property type="evidence" value="ECO:0007669"/>
    <property type="project" value="TreeGrafter"/>
</dbReference>
<evidence type="ECO:0000256" key="5">
    <source>
        <dbReference type="ARBA" id="ARBA00061096"/>
    </source>
</evidence>
<dbReference type="SUPFAM" id="SSF47413">
    <property type="entry name" value="lambda repressor-like DNA-binding domains"/>
    <property type="match status" value="1"/>
</dbReference>
<feature type="compositionally biased region" description="Low complexity" evidence="6">
    <location>
        <begin position="276"/>
        <end position="302"/>
    </location>
</feature>
<feature type="region of interest" description="Disordered" evidence="6">
    <location>
        <begin position="419"/>
        <end position="439"/>
    </location>
</feature>
<sequence length="453" mass="50927">MEESSRATVIRQLHNAKCSSGKSYNQIAQETGLTNVYVAQLLRRQAQLKPDTVPKLRSALPQLTDDHIQQMMRPPMRSYDPCLIQEPTVYRTLTFATIDFYCSVDKVQGVDGKDRVVITFDGKYLPYTEQFLPTNCIKQAMRGIRRTENVAFVPGLVLSTGKRFSHSLAGPIKSNGTPHKETEPSSIKTLETPYLHPHFTLINPFSLSPAMGLSLLRAMASASVSTSAARLSVLPRRLFSSSSTLTHPPSPSSFTLRRRSLPLLSHAVRSIPSSSRSTSFRCLSSRPGNSSYSPLNSNSNFSERPPTEMAPLFPGCDYEHWLIVMDKPGGEGATKQQMIDCYIQTLAKVVGSEEEAKKRIYNVSCERYFGFGCELDEETSNKLEGLPGVLFVLPDSYVDPEYKDYGAELLVNGEIVQRSPERQRRVQPQPQRANDRPKYTDRTRYVRRRENMT</sequence>
<dbReference type="InterPro" id="IPR003712">
    <property type="entry name" value="Cyanate_lyase_C"/>
</dbReference>
<protein>
    <recommendedName>
        <fullName evidence="7">Cyanate lyase C-terminal domain-containing protein</fullName>
    </recommendedName>
</protein>
<keyword evidence="2" id="KW-0507">mRNA processing</keyword>
<dbReference type="InterPro" id="IPR054059">
    <property type="entry name" value="MORF/ORRM1/DAG-like_MORF"/>
</dbReference>
<evidence type="ECO:0000259" key="7">
    <source>
        <dbReference type="SMART" id="SM01116"/>
    </source>
</evidence>
<dbReference type="Pfam" id="PF02560">
    <property type="entry name" value="Cyanate_lyase"/>
    <property type="match status" value="1"/>
</dbReference>
<dbReference type="GO" id="GO:0042803">
    <property type="term" value="F:protein homodimerization activity"/>
    <property type="evidence" value="ECO:0007669"/>
    <property type="project" value="UniProtKB-ARBA"/>
</dbReference>
<dbReference type="PRINTS" id="PR01693">
    <property type="entry name" value="CYANASE"/>
</dbReference>
<keyword evidence="3" id="KW-0809">Transit peptide</keyword>
<dbReference type="GO" id="GO:0016554">
    <property type="term" value="P:cytidine to uridine editing"/>
    <property type="evidence" value="ECO:0007669"/>
    <property type="project" value="InterPro"/>
</dbReference>
<dbReference type="InterPro" id="IPR010982">
    <property type="entry name" value="Lambda_DNA-bd_dom_sf"/>
</dbReference>
<evidence type="ECO:0000256" key="4">
    <source>
        <dbReference type="ARBA" id="ARBA00023239"/>
    </source>
</evidence>
<name>A0A9I9CP15_CUCME</name>
<dbReference type="Gene3D" id="3.30.70.80">
    <property type="entry name" value="Peptidase S8 propeptide/proteinase inhibitor I9"/>
    <property type="match status" value="1"/>
</dbReference>
<dbReference type="EnsemblPlants" id="MELO3C006399.2.1">
    <property type="protein sequence ID" value="MELO3C006399.2.1"/>
    <property type="gene ID" value="MELO3C006399.2"/>
</dbReference>
<keyword evidence="4" id="KW-0456">Lyase</keyword>
<organism evidence="8">
    <name type="scientific">Cucumis melo</name>
    <name type="common">Muskmelon</name>
    <dbReference type="NCBI Taxonomy" id="3656"/>
    <lineage>
        <taxon>Eukaryota</taxon>
        <taxon>Viridiplantae</taxon>
        <taxon>Streptophyta</taxon>
        <taxon>Embryophyta</taxon>
        <taxon>Tracheophyta</taxon>
        <taxon>Spermatophyta</taxon>
        <taxon>Magnoliopsida</taxon>
        <taxon>eudicotyledons</taxon>
        <taxon>Gunneridae</taxon>
        <taxon>Pentapetalae</taxon>
        <taxon>rosids</taxon>
        <taxon>fabids</taxon>
        <taxon>Cucurbitales</taxon>
        <taxon>Cucurbitaceae</taxon>
        <taxon>Benincaseae</taxon>
        <taxon>Cucumis</taxon>
    </lineage>
</organism>
<proteinExistence type="inferred from homology"/>
<dbReference type="PANTHER" id="PTHR31346">
    <property type="entry name" value="MULTIPLE ORGANELLAR RNA EDITING FACTOR 2, CHLOROPLASTIC-RELATED-RELATED"/>
    <property type="match status" value="1"/>
</dbReference>
<dbReference type="FunFam" id="3.30.70.80:FF:000001">
    <property type="entry name" value="Multiple organellar RNA editing factor"/>
    <property type="match status" value="1"/>
</dbReference>
<dbReference type="SMART" id="SM01116">
    <property type="entry name" value="Cyanate_lyase"/>
    <property type="match status" value="1"/>
</dbReference>
<dbReference type="PANTHER" id="PTHR31346:SF7">
    <property type="entry name" value="MULTIPLE ORGANELLAR RNA EDITING FACTOR 2, CHLOROPLASTIC-RELATED"/>
    <property type="match status" value="1"/>
</dbReference>
<dbReference type="Gene3D" id="1.10.260.40">
    <property type="entry name" value="lambda repressor-like DNA-binding domains"/>
    <property type="match status" value="1"/>
</dbReference>
<dbReference type="GO" id="GO:0006397">
    <property type="term" value="P:mRNA processing"/>
    <property type="evidence" value="ECO:0007669"/>
    <property type="project" value="UniProtKB-KW"/>
</dbReference>
<feature type="region of interest" description="Disordered" evidence="6">
    <location>
        <begin position="276"/>
        <end position="306"/>
    </location>
</feature>
<evidence type="ECO:0000313" key="8">
    <source>
        <dbReference type="EnsemblPlants" id="MELO3C006399.2.1"/>
    </source>
</evidence>
<accession>A0A9I9CP15</accession>
<dbReference type="InterPro" id="IPR036581">
    <property type="entry name" value="Cyanate_lyase_C_sf"/>
</dbReference>
<dbReference type="Pfam" id="PF21864">
    <property type="entry name" value="MORF_dom"/>
    <property type="match status" value="1"/>
</dbReference>